<keyword evidence="3" id="KW-0597">Phosphoprotein</keyword>
<dbReference type="EMBL" id="ASGZ01000005">
    <property type="protein sequence ID" value="ESP89761.1"/>
    <property type="molecule type" value="Genomic_DNA"/>
</dbReference>
<comment type="catalytic activity">
    <reaction evidence="1">
        <text>ATP + protein L-histidine = ADP + protein N-phospho-L-histidine.</text>
        <dbReference type="EC" id="2.7.13.3"/>
    </reaction>
</comment>
<dbReference type="AlphaFoldDB" id="V4GX63"/>
<sequence>MEDIWGVDADALRSDVSRLMDGVHSEDRDRVLQAIGGAAEDRTDASVEHRVVRPDGAIRWVHARIVSMSDDGDQIDLVGVTTDITDQKRRQQEWEVLNRIVRHDIRNDMAVILGWAEMLDGYVTPEGEEYLRKILTSGEHVVELTAIARDYVETLSTDGAVAVEPTSLRSVVETELSLQEESFPRAEFQWDDLPDVAVAANGMLGSVFRNLLANAVRHNDHDTPTVRVRCDVSDDDVVVRVADNGPGVPDSRTEEVFGRGQHGLDSSGTGIGLYLVETLVDQYGGEVWIENNDLGGATFAVRLQRAD</sequence>
<dbReference type="EC" id="2.7.13.3" evidence="2"/>
<dbReference type="Gene3D" id="3.30.565.10">
    <property type="entry name" value="Histidine kinase-like ATPase, C-terminal domain"/>
    <property type="match status" value="1"/>
</dbReference>
<accession>V4GX63</accession>
<evidence type="ECO:0000313" key="9">
    <source>
        <dbReference type="Proteomes" id="UP000017840"/>
    </source>
</evidence>
<keyword evidence="5" id="KW-0418">Kinase</keyword>
<dbReference type="Gene3D" id="3.30.450.20">
    <property type="entry name" value="PAS domain"/>
    <property type="match status" value="1"/>
</dbReference>
<dbReference type="InterPro" id="IPR004358">
    <property type="entry name" value="Sig_transdc_His_kin-like_C"/>
</dbReference>
<dbReference type="SUPFAM" id="SSF47384">
    <property type="entry name" value="Homodimeric domain of signal transducing histidine kinase"/>
    <property type="match status" value="1"/>
</dbReference>
<keyword evidence="9" id="KW-1185">Reference proteome</keyword>
<dbReference type="InterPro" id="IPR000014">
    <property type="entry name" value="PAS"/>
</dbReference>
<dbReference type="PROSITE" id="PS50113">
    <property type="entry name" value="PAC"/>
    <property type="match status" value="1"/>
</dbReference>
<name>V4GX63_9EURY</name>
<dbReference type="InterPro" id="IPR036890">
    <property type="entry name" value="HATPase_C_sf"/>
</dbReference>
<dbReference type="Pfam" id="PF02518">
    <property type="entry name" value="HATPase_c"/>
    <property type="match status" value="1"/>
</dbReference>
<dbReference type="InterPro" id="IPR036097">
    <property type="entry name" value="HisK_dim/P_sf"/>
</dbReference>
<feature type="domain" description="PAC" evidence="7">
    <location>
        <begin position="45"/>
        <end position="96"/>
    </location>
</feature>
<dbReference type="Pfam" id="PF00512">
    <property type="entry name" value="HisKA"/>
    <property type="match status" value="1"/>
</dbReference>
<dbReference type="CDD" id="cd00082">
    <property type="entry name" value="HisKA"/>
    <property type="match status" value="1"/>
</dbReference>
<dbReference type="InterPro" id="IPR013655">
    <property type="entry name" value="PAS_fold_3"/>
</dbReference>
<dbReference type="InterPro" id="IPR000700">
    <property type="entry name" value="PAS-assoc_C"/>
</dbReference>
<dbReference type="CDD" id="cd00130">
    <property type="entry name" value="PAS"/>
    <property type="match status" value="1"/>
</dbReference>
<reference evidence="8 9" key="1">
    <citation type="journal article" date="2013" name="Genome Announc.">
        <title>Draft Genome Sequence of 'Candidatus Halobonum tyrrellensis' Strain G22, Isolated from the Hypersaline Waters of Lake Tyrrell, Australia.</title>
        <authorList>
            <person name="Ugalde J.A."/>
            <person name="Narasingarao P."/>
            <person name="Kuo S."/>
            <person name="Podell S."/>
            <person name="Allen E.E."/>
        </authorList>
    </citation>
    <scope>NUCLEOTIDE SEQUENCE [LARGE SCALE GENOMIC DNA]</scope>
    <source>
        <strain evidence="8 9">G22</strain>
    </source>
</reference>
<evidence type="ECO:0000313" key="8">
    <source>
        <dbReference type="EMBL" id="ESP89761.1"/>
    </source>
</evidence>
<evidence type="ECO:0000259" key="7">
    <source>
        <dbReference type="PROSITE" id="PS50113"/>
    </source>
</evidence>
<dbReference type="STRING" id="1324957.K933_02221"/>
<dbReference type="eggNOG" id="arCOG06219">
    <property type="taxonomic scope" value="Archaea"/>
</dbReference>
<evidence type="ECO:0000256" key="4">
    <source>
        <dbReference type="ARBA" id="ARBA00022679"/>
    </source>
</evidence>
<dbReference type="NCBIfam" id="TIGR00229">
    <property type="entry name" value="sensory_box"/>
    <property type="match status" value="1"/>
</dbReference>
<evidence type="ECO:0000256" key="5">
    <source>
        <dbReference type="ARBA" id="ARBA00022777"/>
    </source>
</evidence>
<dbReference type="SMART" id="SM00388">
    <property type="entry name" value="HisKA"/>
    <property type="match status" value="1"/>
</dbReference>
<dbReference type="InterPro" id="IPR001610">
    <property type="entry name" value="PAC"/>
</dbReference>
<dbReference type="InterPro" id="IPR003594">
    <property type="entry name" value="HATPase_dom"/>
</dbReference>
<evidence type="ECO:0000256" key="3">
    <source>
        <dbReference type="ARBA" id="ARBA00022553"/>
    </source>
</evidence>
<dbReference type="SUPFAM" id="SSF55785">
    <property type="entry name" value="PYP-like sensor domain (PAS domain)"/>
    <property type="match status" value="1"/>
</dbReference>
<keyword evidence="4" id="KW-0808">Transferase</keyword>
<dbReference type="PROSITE" id="PS50109">
    <property type="entry name" value="HIS_KIN"/>
    <property type="match status" value="1"/>
</dbReference>
<dbReference type="InterPro" id="IPR005467">
    <property type="entry name" value="His_kinase_dom"/>
</dbReference>
<dbReference type="InterPro" id="IPR003661">
    <property type="entry name" value="HisK_dim/P_dom"/>
</dbReference>
<dbReference type="PATRIC" id="fig|1324957.4.peg.446"/>
<comment type="caution">
    <text evidence="8">The sequence shown here is derived from an EMBL/GenBank/DDBJ whole genome shotgun (WGS) entry which is preliminary data.</text>
</comment>
<dbReference type="Pfam" id="PF08447">
    <property type="entry name" value="PAS_3"/>
    <property type="match status" value="1"/>
</dbReference>
<feature type="domain" description="Histidine kinase" evidence="6">
    <location>
        <begin position="100"/>
        <end position="307"/>
    </location>
</feature>
<dbReference type="InterPro" id="IPR035965">
    <property type="entry name" value="PAS-like_dom_sf"/>
</dbReference>
<dbReference type="Proteomes" id="UP000017840">
    <property type="component" value="Unassembled WGS sequence"/>
</dbReference>
<dbReference type="SMART" id="SM00387">
    <property type="entry name" value="HATPase_c"/>
    <property type="match status" value="1"/>
</dbReference>
<dbReference type="SMART" id="SM00086">
    <property type="entry name" value="PAC"/>
    <property type="match status" value="1"/>
</dbReference>
<dbReference type="GO" id="GO:0000155">
    <property type="term" value="F:phosphorelay sensor kinase activity"/>
    <property type="evidence" value="ECO:0007669"/>
    <property type="project" value="InterPro"/>
</dbReference>
<evidence type="ECO:0000259" key="6">
    <source>
        <dbReference type="PROSITE" id="PS50109"/>
    </source>
</evidence>
<dbReference type="eggNOG" id="arCOG06918">
    <property type="taxonomic scope" value="Archaea"/>
</dbReference>
<dbReference type="SUPFAM" id="SSF55874">
    <property type="entry name" value="ATPase domain of HSP90 chaperone/DNA topoisomerase II/histidine kinase"/>
    <property type="match status" value="1"/>
</dbReference>
<organism evidence="8 9">
    <name type="scientific">Candidatus Halobonum tyrrellensis G22</name>
    <dbReference type="NCBI Taxonomy" id="1324957"/>
    <lineage>
        <taxon>Archaea</taxon>
        <taxon>Methanobacteriati</taxon>
        <taxon>Methanobacteriota</taxon>
        <taxon>Stenosarchaea group</taxon>
        <taxon>Halobacteria</taxon>
        <taxon>Halobacteriales</taxon>
        <taxon>Haloferacaceae</taxon>
        <taxon>Candidatus Halobonum</taxon>
    </lineage>
</organism>
<protein>
    <recommendedName>
        <fullName evidence="2">histidine kinase</fullName>
        <ecNumber evidence="2">2.7.13.3</ecNumber>
    </recommendedName>
</protein>
<proteinExistence type="predicted"/>
<dbReference type="InterPro" id="IPR052162">
    <property type="entry name" value="Sensor_kinase/Photoreceptor"/>
</dbReference>
<dbReference type="PANTHER" id="PTHR43304">
    <property type="entry name" value="PHYTOCHROME-LIKE PROTEIN CPH1"/>
    <property type="match status" value="1"/>
</dbReference>
<evidence type="ECO:0000256" key="1">
    <source>
        <dbReference type="ARBA" id="ARBA00000085"/>
    </source>
</evidence>
<evidence type="ECO:0000256" key="2">
    <source>
        <dbReference type="ARBA" id="ARBA00012438"/>
    </source>
</evidence>
<dbReference type="PRINTS" id="PR00344">
    <property type="entry name" value="BCTRLSENSOR"/>
</dbReference>
<dbReference type="PANTHER" id="PTHR43304:SF1">
    <property type="entry name" value="PAC DOMAIN-CONTAINING PROTEIN"/>
    <property type="match status" value="1"/>
</dbReference>
<gene>
    <name evidence="8" type="ORF">K933_02221</name>
</gene>